<keyword evidence="4 9" id="KW-0498">Mitosis</keyword>
<reference evidence="12 13" key="1">
    <citation type="submission" date="2016-07" db="EMBL/GenBank/DDBJ databases">
        <title>Pervasive Adenine N6-methylation of Active Genes in Fungi.</title>
        <authorList>
            <consortium name="DOE Joint Genome Institute"/>
            <person name="Mondo S.J."/>
            <person name="Dannebaum R.O."/>
            <person name="Kuo R.C."/>
            <person name="Labutti K."/>
            <person name="Haridas S."/>
            <person name="Kuo A."/>
            <person name="Salamov A."/>
            <person name="Ahrendt S.R."/>
            <person name="Lipzen A."/>
            <person name="Sullivan W."/>
            <person name="Andreopoulos W.B."/>
            <person name="Clum A."/>
            <person name="Lindquist E."/>
            <person name="Daum C."/>
            <person name="Ramamoorthy G.K."/>
            <person name="Gryganskyi A."/>
            <person name="Culley D."/>
            <person name="Magnuson J.K."/>
            <person name="James T.Y."/>
            <person name="O'Malley M.A."/>
            <person name="Stajich J.E."/>
            <person name="Spatafora J.W."/>
            <person name="Visel A."/>
            <person name="Grigoriev I.V."/>
        </authorList>
    </citation>
    <scope>NUCLEOTIDE SEQUENCE [LARGE SCALE GENOMIC DNA]</scope>
    <source>
        <strain evidence="12 13">12-1054</strain>
    </source>
</reference>
<feature type="domain" description="Chromosome segregation protein Spc25 C-terminal" evidence="11">
    <location>
        <begin position="161"/>
        <end position="229"/>
    </location>
</feature>
<dbReference type="GO" id="GO:0005634">
    <property type="term" value="C:nucleus"/>
    <property type="evidence" value="ECO:0007669"/>
    <property type="project" value="UniProtKB-SubCell"/>
</dbReference>
<dbReference type="PANTHER" id="PTHR14281:SF0">
    <property type="entry name" value="KINETOCHORE PROTEIN SPC25"/>
    <property type="match status" value="1"/>
</dbReference>
<keyword evidence="8 9" id="KW-0137">Centromere</keyword>
<dbReference type="GO" id="GO:0051301">
    <property type="term" value="P:cell division"/>
    <property type="evidence" value="ECO:0007669"/>
    <property type="project" value="UniProtKB-UniRule"/>
</dbReference>
<evidence type="ECO:0000313" key="12">
    <source>
        <dbReference type="EMBL" id="ORY87852.1"/>
    </source>
</evidence>
<dbReference type="STRING" id="56484.A0A1Y2FV32"/>
<evidence type="ECO:0000256" key="7">
    <source>
        <dbReference type="ARBA" id="ARBA00023306"/>
    </source>
</evidence>
<dbReference type="InterPro" id="IPR045143">
    <property type="entry name" value="Spc25"/>
</dbReference>
<dbReference type="Proteomes" id="UP000193685">
    <property type="component" value="Unassembled WGS sequence"/>
</dbReference>
<sequence length="234" mass="26600">MKSAPALPTVDFSLLTNLKDRMDAFTVEFDKFFIAGREQLRKEKNDFAAGMAEDSSQQKALIQAIEKTKIDQHELLEVMQNERAEVQEVRASISEYSKKQESLSGHKELLEGQISEVEEILAKKRAAMHIKRQELASQHAKNRPELQAWESQLGLRIETAGTDLLRFTFTRVDEKDPDRPCRMIVDVSGPDYDVTECSPSLPAMESMLTELNSSRDFSAFLKVTRQAFKSACRI</sequence>
<dbReference type="GO" id="GO:0007059">
    <property type="term" value="P:chromosome segregation"/>
    <property type="evidence" value="ECO:0007669"/>
    <property type="project" value="InterPro"/>
</dbReference>
<evidence type="ECO:0000256" key="3">
    <source>
        <dbReference type="ARBA" id="ARBA00022618"/>
    </source>
</evidence>
<keyword evidence="6 10" id="KW-0175">Coiled coil</keyword>
<evidence type="ECO:0000256" key="6">
    <source>
        <dbReference type="ARBA" id="ARBA00023054"/>
    </source>
</evidence>
<keyword evidence="5 9" id="KW-0995">Kinetochore</keyword>
<evidence type="ECO:0000259" key="11">
    <source>
        <dbReference type="Pfam" id="PF08234"/>
    </source>
</evidence>
<dbReference type="InterPro" id="IPR013255">
    <property type="entry name" value="Spc25_C"/>
</dbReference>
<dbReference type="GeneID" id="63784066"/>
<comment type="subcellular location">
    <subcellularLocation>
        <location evidence="9">Nucleus</location>
    </subcellularLocation>
    <subcellularLocation>
        <location evidence="9">Chromosome</location>
        <location evidence="9">Centromere</location>
        <location evidence="9">Kinetochore</location>
    </subcellularLocation>
</comment>
<evidence type="ECO:0000256" key="10">
    <source>
        <dbReference type="SAM" id="Coils"/>
    </source>
</evidence>
<dbReference type="CDD" id="cd23784">
    <property type="entry name" value="RWD_Spc25"/>
    <property type="match status" value="1"/>
</dbReference>
<keyword evidence="7 9" id="KW-0131">Cell cycle</keyword>
<keyword evidence="3 9" id="KW-0132">Cell division</keyword>
<dbReference type="EMBL" id="MCFI01000001">
    <property type="protein sequence ID" value="ORY87852.1"/>
    <property type="molecule type" value="Genomic_DNA"/>
</dbReference>
<dbReference type="RefSeq" id="XP_040728347.1">
    <property type="nucleotide sequence ID" value="XM_040867467.1"/>
</dbReference>
<comment type="similarity">
    <text evidence="1 9">Belongs to the SPC25 family.</text>
</comment>
<evidence type="ECO:0000256" key="4">
    <source>
        <dbReference type="ARBA" id="ARBA00022776"/>
    </source>
</evidence>
<keyword evidence="13" id="KW-1185">Reference proteome</keyword>
<evidence type="ECO:0000256" key="1">
    <source>
        <dbReference type="ARBA" id="ARBA00006379"/>
    </source>
</evidence>
<evidence type="ECO:0000313" key="13">
    <source>
        <dbReference type="Proteomes" id="UP000193685"/>
    </source>
</evidence>
<accession>A0A1Y2FV32</accession>
<name>A0A1Y2FV32_PROLT</name>
<keyword evidence="2 9" id="KW-0158">Chromosome</keyword>
<gene>
    <name evidence="12" type="ORF">BCR37DRAFT_342973</name>
</gene>
<comment type="subunit">
    <text evidence="9">Component of the NDC80 complex.</text>
</comment>
<dbReference type="GO" id="GO:0031262">
    <property type="term" value="C:Ndc80 complex"/>
    <property type="evidence" value="ECO:0007669"/>
    <property type="project" value="InterPro"/>
</dbReference>
<dbReference type="FunFam" id="3.30.457.50:FF:000001">
    <property type="entry name" value="Probable kinetochore protein spc25"/>
    <property type="match status" value="1"/>
</dbReference>
<comment type="caution">
    <text evidence="12">The sequence shown here is derived from an EMBL/GenBank/DDBJ whole genome shotgun (WGS) entry which is preliminary data.</text>
</comment>
<protein>
    <recommendedName>
        <fullName evidence="9">Kinetochore protein SPC25</fullName>
    </recommendedName>
</protein>
<proteinExistence type="inferred from homology"/>
<evidence type="ECO:0000256" key="9">
    <source>
        <dbReference type="RuleBase" id="RU367150"/>
    </source>
</evidence>
<keyword evidence="9" id="KW-0539">Nucleus</keyword>
<comment type="function">
    <text evidence="9">Acts as a component of the essential kinetochore-associated NDC80 complex, which is required for chromosome segregation and spindle checkpoint activity.</text>
</comment>
<organism evidence="12 13">
    <name type="scientific">Protomyces lactucae-debilis</name>
    <dbReference type="NCBI Taxonomy" id="2754530"/>
    <lineage>
        <taxon>Eukaryota</taxon>
        <taxon>Fungi</taxon>
        <taxon>Dikarya</taxon>
        <taxon>Ascomycota</taxon>
        <taxon>Taphrinomycotina</taxon>
        <taxon>Taphrinomycetes</taxon>
        <taxon>Taphrinales</taxon>
        <taxon>Protomycetaceae</taxon>
        <taxon>Protomyces</taxon>
    </lineage>
</organism>
<feature type="coiled-coil region" evidence="10">
    <location>
        <begin position="79"/>
        <end position="127"/>
    </location>
</feature>
<dbReference type="OrthoDB" id="4056921at2759"/>
<dbReference type="Gene3D" id="3.30.457.50">
    <property type="entry name" value="Chromosome segregation protein Spc25"/>
    <property type="match status" value="1"/>
</dbReference>
<dbReference type="PANTHER" id="PTHR14281">
    <property type="entry name" value="KINETOCHORE PROTEIN SPC25-RELATED"/>
    <property type="match status" value="1"/>
</dbReference>
<dbReference type="OMA" id="HEDQRMK"/>
<evidence type="ECO:0000256" key="8">
    <source>
        <dbReference type="ARBA" id="ARBA00023328"/>
    </source>
</evidence>
<evidence type="ECO:0000256" key="5">
    <source>
        <dbReference type="ARBA" id="ARBA00022838"/>
    </source>
</evidence>
<evidence type="ECO:0000256" key="2">
    <source>
        <dbReference type="ARBA" id="ARBA00022454"/>
    </source>
</evidence>
<dbReference type="AlphaFoldDB" id="A0A1Y2FV32"/>
<dbReference type="Pfam" id="PF08234">
    <property type="entry name" value="Spindle_Spc25"/>
    <property type="match status" value="1"/>
</dbReference>